<name>A0A4S4KMI6_9APHY</name>
<feature type="domain" description="EF-hand" evidence="2">
    <location>
        <begin position="558"/>
        <end position="593"/>
    </location>
</feature>
<evidence type="ECO:0000313" key="4">
    <source>
        <dbReference type="Proteomes" id="UP000309038"/>
    </source>
</evidence>
<accession>A0A4S4KMI6</accession>
<keyword evidence="1" id="KW-0677">Repeat</keyword>
<dbReference type="Pfam" id="PF24883">
    <property type="entry name" value="NPHP3_N"/>
    <property type="match status" value="1"/>
</dbReference>
<dbReference type="EMBL" id="SGPJ01000070">
    <property type="protein sequence ID" value="THG99735.1"/>
    <property type="molecule type" value="Genomic_DNA"/>
</dbReference>
<dbReference type="PANTHER" id="PTHR10039">
    <property type="entry name" value="AMELOGENIN"/>
    <property type="match status" value="1"/>
</dbReference>
<evidence type="ECO:0000259" key="2">
    <source>
        <dbReference type="PROSITE" id="PS50222"/>
    </source>
</evidence>
<dbReference type="GO" id="GO:0005509">
    <property type="term" value="F:calcium ion binding"/>
    <property type="evidence" value="ECO:0007669"/>
    <property type="project" value="InterPro"/>
</dbReference>
<proteinExistence type="predicted"/>
<keyword evidence="4" id="KW-1185">Reference proteome</keyword>
<dbReference type="InterPro" id="IPR002048">
    <property type="entry name" value="EF_hand_dom"/>
</dbReference>
<sequence length="881" mass="99403">MQHFQQYRKNLNGEVKVAEQRRQRIPLNVVEFAHMLGLFEYKARYEQLQETPRMQPGAWLFELPQFDSCLNGDSGQTVKLVWCYGTEGCGKSVLCSNVIKHLDNISNSKGQMIAYAYFFCGGDEKREQTALTIMRCILLQLINRLYNLDPSWLADVILQSDTIPQLLNRADVRSYIIRIAPLLGKIFIVVDGLNRLSCDAMKQVASDLCNLIHGAGNLRVIVFTRDHQYIRDAFEPCYSYNAGITGRIECTRYSAPEVKRFIKLELMRRKFQLDVIRQYVEDSVEKYANGIYLKAKLTIDDICHESSGDFAPLQKLRHLSYNGRQGMYRKSMAYINGLDEERSARAGAVLDWVLLAACPLTPDELAHAIAVGEMMSSDVWLPELVPDSDELLNDCAGLCVQRRGKVVIADSSVADFISAALSNKYTQNLHAVERERHYELFQRCLQYQKLHAQMDPPNGITRGCLSSYVYWHSFHHCHRAGLVIEAGLDVHDADSLYHGPYQNCVHNAAQRLPELPIKASDAPILPSGGRLQRLLQLAPLLTTARPVSQEQSEDRNESQDEYAYRWFLALDVDFSGTIDPSELSGVLGARLDPANDMDMLGAGSRSDSRPFIVPATTLLKADTVKALMSRFADAHHDYLSLPQFTGLIQFSMKYIIQFRRIDSINRGLIAGAEFLQTIKEQGFSIETSVGQLEYMAIGLDSFVRSFVELHEIRDTYPVGDGDTSTVPLQPDQLMRICVTAKILPLWDTSILPHTAAGVQVEHRITTARVNQDPEHYAALHMSPGHLDVTVGALSPPDKEHYRIMSPIYPDVRVDAPSLVRVPDSPPNSHREDHRIMSPSYPDYRAGAPSLVRVPDSPPDLHREHQRIISPSYHVYSNVLYV</sequence>
<dbReference type="Gene3D" id="1.10.238.10">
    <property type="entry name" value="EF-hand"/>
    <property type="match status" value="1"/>
</dbReference>
<gene>
    <name evidence="3" type="ORF">EW026_g2679</name>
</gene>
<dbReference type="AlphaFoldDB" id="A0A4S4KMI6"/>
<dbReference type="Gene3D" id="3.40.50.300">
    <property type="entry name" value="P-loop containing nucleotide triphosphate hydrolases"/>
    <property type="match status" value="1"/>
</dbReference>
<reference evidence="3 4" key="1">
    <citation type="submission" date="2019-02" db="EMBL/GenBank/DDBJ databases">
        <title>Genome sequencing of the rare red list fungi Phlebia centrifuga.</title>
        <authorList>
            <person name="Buettner E."/>
            <person name="Kellner H."/>
        </authorList>
    </citation>
    <scope>NUCLEOTIDE SEQUENCE [LARGE SCALE GENOMIC DNA]</scope>
    <source>
        <strain evidence="3 4">DSM 108282</strain>
    </source>
</reference>
<evidence type="ECO:0000256" key="1">
    <source>
        <dbReference type="ARBA" id="ARBA00022737"/>
    </source>
</evidence>
<protein>
    <recommendedName>
        <fullName evidence="2">EF-hand domain-containing protein</fullName>
    </recommendedName>
</protein>
<dbReference type="InterPro" id="IPR011992">
    <property type="entry name" value="EF-hand-dom_pair"/>
</dbReference>
<comment type="caution">
    <text evidence="3">The sequence shown here is derived from an EMBL/GenBank/DDBJ whole genome shotgun (WGS) entry which is preliminary data.</text>
</comment>
<dbReference type="Proteomes" id="UP000309038">
    <property type="component" value="Unassembled WGS sequence"/>
</dbReference>
<organism evidence="3 4">
    <name type="scientific">Hermanssonia centrifuga</name>
    <dbReference type="NCBI Taxonomy" id="98765"/>
    <lineage>
        <taxon>Eukaryota</taxon>
        <taxon>Fungi</taxon>
        <taxon>Dikarya</taxon>
        <taxon>Basidiomycota</taxon>
        <taxon>Agaricomycotina</taxon>
        <taxon>Agaricomycetes</taxon>
        <taxon>Polyporales</taxon>
        <taxon>Meruliaceae</taxon>
        <taxon>Hermanssonia</taxon>
    </lineage>
</organism>
<dbReference type="SUPFAM" id="SSF47473">
    <property type="entry name" value="EF-hand"/>
    <property type="match status" value="1"/>
</dbReference>
<dbReference type="SUPFAM" id="SSF52540">
    <property type="entry name" value="P-loop containing nucleoside triphosphate hydrolases"/>
    <property type="match status" value="1"/>
</dbReference>
<evidence type="ECO:0000313" key="3">
    <source>
        <dbReference type="EMBL" id="THG99735.1"/>
    </source>
</evidence>
<dbReference type="InterPro" id="IPR056884">
    <property type="entry name" value="NPHP3-like_N"/>
</dbReference>
<dbReference type="InterPro" id="IPR027417">
    <property type="entry name" value="P-loop_NTPase"/>
</dbReference>
<dbReference type="PROSITE" id="PS50222">
    <property type="entry name" value="EF_HAND_2"/>
    <property type="match status" value="1"/>
</dbReference>